<reference evidence="2 3" key="1">
    <citation type="submission" date="2012-08" db="EMBL/GenBank/DDBJ databases">
        <title>Oryza genome evolution.</title>
        <authorList>
            <person name="Wing R.A."/>
        </authorList>
    </citation>
    <scope>NUCLEOTIDE SEQUENCE</scope>
</reference>
<reference evidence="2" key="3">
    <citation type="submission" date="2015-04" db="UniProtKB">
        <authorList>
            <consortium name="EnsemblPlants"/>
        </authorList>
    </citation>
    <scope>IDENTIFICATION</scope>
</reference>
<dbReference type="PRINTS" id="PR00421">
    <property type="entry name" value="THIOREDOXIN"/>
</dbReference>
<dbReference type="HOGENOM" id="CLU_1246950_0_0_1"/>
<dbReference type="PROSITE" id="PS00194">
    <property type="entry name" value="THIOREDOXIN_1"/>
    <property type="match status" value="1"/>
</dbReference>
<dbReference type="PANTHER" id="PTHR10438:SF463">
    <property type="entry name" value="THIOREDOXIN"/>
    <property type="match status" value="1"/>
</dbReference>
<dbReference type="Pfam" id="PF00085">
    <property type="entry name" value="Thioredoxin"/>
    <property type="match status" value="1"/>
</dbReference>
<protein>
    <recommendedName>
        <fullName evidence="1">Thioredoxin domain-containing protein</fullName>
    </recommendedName>
</protein>
<dbReference type="InterPro" id="IPR017937">
    <property type="entry name" value="Thioredoxin_CS"/>
</dbReference>
<sequence>MGSFFSTMFTPPPAGDDGDSRVVAVHSKATYDELWGSHTSNPNKLIVIDFSATWCGPCRFIEPAFKEMASRFTDAAFLKIDVDELSEVARQWNVEAMPSFVLVKGGKEVSRVVGARKDELERKINIFWNGIASCKLVKRIASNQAKQSKAIVNETQGPEPDDDVSTLTDRWSHTFQPYPLRFRFTALLSLTNALVKQGKEVDWLVGANKDEFERNVENHRGV</sequence>
<dbReference type="Proteomes" id="UP000032180">
    <property type="component" value="Chromosome 3"/>
</dbReference>
<dbReference type="SUPFAM" id="SSF52833">
    <property type="entry name" value="Thioredoxin-like"/>
    <property type="match status" value="1"/>
</dbReference>
<evidence type="ECO:0000313" key="2">
    <source>
        <dbReference type="EnsemblPlants" id="LPERR03G31860.1"/>
    </source>
</evidence>
<feature type="domain" description="Thioredoxin" evidence="1">
    <location>
        <begin position="1"/>
        <end position="129"/>
    </location>
</feature>
<dbReference type="InterPro" id="IPR036249">
    <property type="entry name" value="Thioredoxin-like_sf"/>
</dbReference>
<dbReference type="CDD" id="cd02947">
    <property type="entry name" value="TRX_family"/>
    <property type="match status" value="1"/>
</dbReference>
<evidence type="ECO:0000259" key="1">
    <source>
        <dbReference type="PROSITE" id="PS51352"/>
    </source>
</evidence>
<evidence type="ECO:0000313" key="3">
    <source>
        <dbReference type="Proteomes" id="UP000032180"/>
    </source>
</evidence>
<accession>A0A0D9W087</accession>
<dbReference type="eggNOG" id="KOG0907">
    <property type="taxonomic scope" value="Eukaryota"/>
</dbReference>
<reference evidence="3" key="2">
    <citation type="submission" date="2013-12" db="EMBL/GenBank/DDBJ databases">
        <authorList>
            <person name="Yu Y."/>
            <person name="Lee S."/>
            <person name="de Baynast K."/>
            <person name="Wissotski M."/>
            <person name="Liu L."/>
            <person name="Talag J."/>
            <person name="Goicoechea J."/>
            <person name="Angelova A."/>
            <person name="Jetty R."/>
            <person name="Kudrna D."/>
            <person name="Golser W."/>
            <person name="Rivera L."/>
            <person name="Zhang J."/>
            <person name="Wing R."/>
        </authorList>
    </citation>
    <scope>NUCLEOTIDE SEQUENCE</scope>
</reference>
<dbReference type="Gene3D" id="3.40.30.10">
    <property type="entry name" value="Glutaredoxin"/>
    <property type="match status" value="1"/>
</dbReference>
<dbReference type="PROSITE" id="PS51352">
    <property type="entry name" value="THIOREDOXIN_2"/>
    <property type="match status" value="1"/>
</dbReference>
<name>A0A0D9W087_9ORYZ</name>
<dbReference type="STRING" id="77586.A0A0D9W087"/>
<dbReference type="EnsemblPlants" id="LPERR03G31860.1">
    <property type="protein sequence ID" value="LPERR03G31860.1"/>
    <property type="gene ID" value="LPERR03G31860"/>
</dbReference>
<proteinExistence type="predicted"/>
<dbReference type="Gramene" id="LPERR03G31860.1">
    <property type="protein sequence ID" value="LPERR03G31860.1"/>
    <property type="gene ID" value="LPERR03G31860"/>
</dbReference>
<dbReference type="PANTHER" id="PTHR10438">
    <property type="entry name" value="THIOREDOXIN"/>
    <property type="match status" value="1"/>
</dbReference>
<dbReference type="InterPro" id="IPR013766">
    <property type="entry name" value="Thioredoxin_domain"/>
</dbReference>
<keyword evidence="3" id="KW-1185">Reference proteome</keyword>
<organism evidence="2 3">
    <name type="scientific">Leersia perrieri</name>
    <dbReference type="NCBI Taxonomy" id="77586"/>
    <lineage>
        <taxon>Eukaryota</taxon>
        <taxon>Viridiplantae</taxon>
        <taxon>Streptophyta</taxon>
        <taxon>Embryophyta</taxon>
        <taxon>Tracheophyta</taxon>
        <taxon>Spermatophyta</taxon>
        <taxon>Magnoliopsida</taxon>
        <taxon>Liliopsida</taxon>
        <taxon>Poales</taxon>
        <taxon>Poaceae</taxon>
        <taxon>BOP clade</taxon>
        <taxon>Oryzoideae</taxon>
        <taxon>Oryzeae</taxon>
        <taxon>Oryzinae</taxon>
        <taxon>Leersia</taxon>
    </lineage>
</organism>
<dbReference type="AlphaFoldDB" id="A0A0D9W087"/>
<dbReference type="InterPro" id="IPR050620">
    <property type="entry name" value="Thioredoxin_H-type-like"/>
</dbReference>